<evidence type="ECO:0000313" key="3">
    <source>
        <dbReference type="EMBL" id="KPQ45121.1"/>
    </source>
</evidence>
<proteinExistence type="predicted"/>
<dbReference type="Pfam" id="PF14285">
    <property type="entry name" value="DUF4367"/>
    <property type="match status" value="1"/>
</dbReference>
<name>A0A0P8ADY7_9EURY</name>
<comment type="caution">
    <text evidence="3">The sequence shown here is derived from an EMBL/GenBank/DDBJ whole genome shotgun (WGS) entry which is preliminary data.</text>
</comment>
<organism evidence="3 4">
    <name type="scientific">Candidatus Methanoperedens nitratireducens</name>
    <dbReference type="NCBI Taxonomy" id="1392998"/>
    <lineage>
        <taxon>Archaea</taxon>
        <taxon>Methanobacteriati</taxon>
        <taxon>Methanobacteriota</taxon>
        <taxon>Stenosarchaea group</taxon>
        <taxon>Methanomicrobia</taxon>
        <taxon>Methanosarcinales</taxon>
        <taxon>ANME-2 cluster</taxon>
        <taxon>Candidatus Methanoperedentaceae</taxon>
        <taxon>Candidatus Methanoperedens</taxon>
    </lineage>
</organism>
<sequence length="211" mass="22892">MRKSIIIVVSIVSVLAILFAVALGFTGTNIKVNSSAIKEAGTIKDNQSDSGETMDSISTPTPESTQEKNTEMAITEVQTKVSFTILKPAYIPDGYTLDISQTSGTKFRGTTAQLEQARLTYTKENETLTLLEVLVVGDDPIDSKIASKTPWKFVDINGVQGRLLEKSDGKQLSWEIGKLNLTILGSAYNGNGFTDTSLSKEEMIMMAKSVK</sequence>
<dbReference type="EMBL" id="LKCM01000021">
    <property type="protein sequence ID" value="KPQ45121.1"/>
    <property type="molecule type" value="Genomic_DNA"/>
</dbReference>
<evidence type="ECO:0000313" key="4">
    <source>
        <dbReference type="Proteomes" id="UP000050360"/>
    </source>
</evidence>
<feature type="region of interest" description="Disordered" evidence="1">
    <location>
        <begin position="43"/>
        <end position="68"/>
    </location>
</feature>
<gene>
    <name evidence="3" type="ORF">MPEBLZ_00295</name>
</gene>
<feature type="domain" description="DUF4367" evidence="2">
    <location>
        <begin position="87"/>
        <end position="210"/>
    </location>
</feature>
<protein>
    <recommendedName>
        <fullName evidence="2">DUF4367 domain-containing protein</fullName>
    </recommendedName>
</protein>
<evidence type="ECO:0000259" key="2">
    <source>
        <dbReference type="Pfam" id="PF14285"/>
    </source>
</evidence>
<accession>A0A0P8ADY7</accession>
<dbReference type="AlphaFoldDB" id="A0A0P8ADY7"/>
<dbReference type="PANTHER" id="PTHR37507:SF2">
    <property type="entry name" value="SPORULATION PROTEIN YDCC"/>
    <property type="match status" value="1"/>
</dbReference>
<reference evidence="3 4" key="1">
    <citation type="submission" date="2015-09" db="EMBL/GenBank/DDBJ databases">
        <title>A metagenomics-based metabolic model of nitrate-dependent anaerobic oxidation of methane by Methanoperedens-like archaea.</title>
        <authorList>
            <person name="Arshad A."/>
            <person name="Speth D.R."/>
            <person name="De Graaf R.M."/>
            <person name="Op Den Camp H.J."/>
            <person name="Jetten M.S."/>
            <person name="Welte C.U."/>
        </authorList>
    </citation>
    <scope>NUCLEOTIDE SEQUENCE [LARGE SCALE GENOMIC DNA]</scope>
</reference>
<feature type="compositionally biased region" description="Polar residues" evidence="1">
    <location>
        <begin position="44"/>
        <end position="64"/>
    </location>
</feature>
<dbReference type="PANTHER" id="PTHR37507">
    <property type="entry name" value="SPORULATION PROTEIN YDCC"/>
    <property type="match status" value="1"/>
</dbReference>
<dbReference type="InterPro" id="IPR052944">
    <property type="entry name" value="Sporulation_related"/>
</dbReference>
<dbReference type="InterPro" id="IPR025377">
    <property type="entry name" value="DUF4367"/>
</dbReference>
<evidence type="ECO:0000256" key="1">
    <source>
        <dbReference type="SAM" id="MobiDB-lite"/>
    </source>
</evidence>
<dbReference type="Proteomes" id="UP000050360">
    <property type="component" value="Unassembled WGS sequence"/>
</dbReference>